<dbReference type="AlphaFoldDB" id="A0A4Y2NIX2"/>
<organism evidence="1 2">
    <name type="scientific">Araneus ventricosus</name>
    <name type="common">Orbweaver spider</name>
    <name type="synonym">Epeira ventricosa</name>
    <dbReference type="NCBI Taxonomy" id="182803"/>
    <lineage>
        <taxon>Eukaryota</taxon>
        <taxon>Metazoa</taxon>
        <taxon>Ecdysozoa</taxon>
        <taxon>Arthropoda</taxon>
        <taxon>Chelicerata</taxon>
        <taxon>Arachnida</taxon>
        <taxon>Araneae</taxon>
        <taxon>Araneomorphae</taxon>
        <taxon>Entelegynae</taxon>
        <taxon>Araneoidea</taxon>
        <taxon>Araneidae</taxon>
        <taxon>Araneus</taxon>
    </lineage>
</organism>
<accession>A0A4Y2NIX2</accession>
<dbReference type="EMBL" id="BGPR01009102">
    <property type="protein sequence ID" value="GBN37997.1"/>
    <property type="molecule type" value="Genomic_DNA"/>
</dbReference>
<dbReference type="Proteomes" id="UP000499080">
    <property type="component" value="Unassembled WGS sequence"/>
</dbReference>
<reference evidence="1 2" key="1">
    <citation type="journal article" date="2019" name="Sci. Rep.">
        <title>Orb-weaving spider Araneus ventricosus genome elucidates the spidroin gene catalogue.</title>
        <authorList>
            <person name="Kono N."/>
            <person name="Nakamura H."/>
            <person name="Ohtoshi R."/>
            <person name="Moran D.A.P."/>
            <person name="Shinohara A."/>
            <person name="Yoshida Y."/>
            <person name="Fujiwara M."/>
            <person name="Mori M."/>
            <person name="Tomita M."/>
            <person name="Arakawa K."/>
        </authorList>
    </citation>
    <scope>NUCLEOTIDE SEQUENCE [LARGE SCALE GENOMIC DNA]</scope>
</reference>
<proteinExistence type="predicted"/>
<gene>
    <name evidence="1" type="ORF">AVEN_46051_1</name>
</gene>
<keyword evidence="2" id="KW-1185">Reference proteome</keyword>
<evidence type="ECO:0000313" key="2">
    <source>
        <dbReference type="Proteomes" id="UP000499080"/>
    </source>
</evidence>
<name>A0A4Y2NIX2_ARAVE</name>
<evidence type="ECO:0000313" key="1">
    <source>
        <dbReference type="EMBL" id="GBN37997.1"/>
    </source>
</evidence>
<protein>
    <submittedName>
        <fullName evidence="1">Uncharacterized protein</fullName>
    </submittedName>
</protein>
<sequence length="108" mass="12677">MKCSFSLLNDDGEEVEWLPKLLSAYDQGRRWVNTQWVEGWLGNDQCSYFFCQILDDDRRELLPDFWSCLIRDNTRSLQCSCKSSSFWSSLNGRVLITLTQRRAIGLFP</sequence>
<comment type="caution">
    <text evidence="1">The sequence shown here is derived from an EMBL/GenBank/DDBJ whole genome shotgun (WGS) entry which is preliminary data.</text>
</comment>